<keyword evidence="3" id="KW-1185">Reference proteome</keyword>
<proteinExistence type="predicted"/>
<dbReference type="InterPro" id="IPR036388">
    <property type="entry name" value="WH-like_DNA-bd_sf"/>
</dbReference>
<accession>A0A919NYN3</accession>
<dbReference type="InterPro" id="IPR011991">
    <property type="entry name" value="ArsR-like_HTH"/>
</dbReference>
<evidence type="ECO:0000313" key="2">
    <source>
        <dbReference type="EMBL" id="GIF26249.1"/>
    </source>
</evidence>
<dbReference type="AlphaFoldDB" id="A0A919NYN3"/>
<dbReference type="Gene3D" id="1.10.10.10">
    <property type="entry name" value="Winged helix-like DNA-binding domain superfamily/Winged helix DNA-binding domain"/>
    <property type="match status" value="1"/>
</dbReference>
<dbReference type="Pfam" id="PF01022">
    <property type="entry name" value="HTH_5"/>
    <property type="match status" value="1"/>
</dbReference>
<comment type="caution">
    <text evidence="2">The sequence shown here is derived from an EMBL/GenBank/DDBJ whole genome shotgun (WGS) entry which is preliminary data.</text>
</comment>
<dbReference type="NCBIfam" id="NF033788">
    <property type="entry name" value="HTH_metalloreg"/>
    <property type="match status" value="1"/>
</dbReference>
<evidence type="ECO:0000313" key="3">
    <source>
        <dbReference type="Proteomes" id="UP000623608"/>
    </source>
</evidence>
<dbReference type="InterPro" id="IPR036390">
    <property type="entry name" value="WH_DNA-bd_sf"/>
</dbReference>
<protein>
    <submittedName>
        <fullName evidence="2">Transcriptional regulator</fullName>
    </submittedName>
</protein>
<dbReference type="InterPro" id="IPR001845">
    <property type="entry name" value="HTH_ArsR_DNA-bd_dom"/>
</dbReference>
<dbReference type="PANTHER" id="PTHR38600:SF2">
    <property type="entry name" value="SLL0088 PROTEIN"/>
    <property type="match status" value="1"/>
</dbReference>
<dbReference type="GO" id="GO:0003700">
    <property type="term" value="F:DNA-binding transcription factor activity"/>
    <property type="evidence" value="ECO:0007669"/>
    <property type="project" value="InterPro"/>
</dbReference>
<dbReference type="EMBL" id="BOMY01000060">
    <property type="protein sequence ID" value="GIF26249.1"/>
    <property type="molecule type" value="Genomic_DNA"/>
</dbReference>
<dbReference type="SMART" id="SM00418">
    <property type="entry name" value="HTH_ARSR"/>
    <property type="match status" value="1"/>
</dbReference>
<evidence type="ECO:0000259" key="1">
    <source>
        <dbReference type="PROSITE" id="PS50987"/>
    </source>
</evidence>
<feature type="domain" description="HTH arsR-type" evidence="1">
    <location>
        <begin position="1"/>
        <end position="92"/>
    </location>
</feature>
<gene>
    <name evidence="2" type="ORF">Ate02nite_89790</name>
</gene>
<reference evidence="2" key="1">
    <citation type="submission" date="2021-01" db="EMBL/GenBank/DDBJ databases">
        <title>Whole genome shotgun sequence of Actinoplanes tereljensis NBRC 105297.</title>
        <authorList>
            <person name="Komaki H."/>
            <person name="Tamura T."/>
        </authorList>
    </citation>
    <scope>NUCLEOTIDE SEQUENCE</scope>
    <source>
        <strain evidence="2">NBRC 105297</strain>
    </source>
</reference>
<dbReference type="PANTHER" id="PTHR38600">
    <property type="entry name" value="TRANSCRIPTIONAL REGULATORY PROTEIN"/>
    <property type="match status" value="1"/>
</dbReference>
<name>A0A919NYN3_9ACTN</name>
<dbReference type="PRINTS" id="PR00778">
    <property type="entry name" value="HTHARSR"/>
</dbReference>
<dbReference type="RefSeq" id="WP_239148165.1">
    <property type="nucleotide sequence ID" value="NZ_BOMY01000060.1"/>
</dbReference>
<dbReference type="CDD" id="cd00090">
    <property type="entry name" value="HTH_ARSR"/>
    <property type="match status" value="1"/>
</dbReference>
<organism evidence="2 3">
    <name type="scientific">Paractinoplanes tereljensis</name>
    <dbReference type="NCBI Taxonomy" id="571912"/>
    <lineage>
        <taxon>Bacteria</taxon>
        <taxon>Bacillati</taxon>
        <taxon>Actinomycetota</taxon>
        <taxon>Actinomycetes</taxon>
        <taxon>Micromonosporales</taxon>
        <taxon>Micromonosporaceae</taxon>
        <taxon>Paractinoplanes</taxon>
    </lineage>
</organism>
<dbReference type="Proteomes" id="UP000623608">
    <property type="component" value="Unassembled WGS sequence"/>
</dbReference>
<sequence>MLNHQLDRMYAALADGSRRTMVDRLSRGPATVKQLAEPLTMSLPAVLQHLRVLEESGLVRSEKVGRVRTCRLEPAALQQAEQWIADRRAGWTARLDRLEAFLEEDEQ</sequence>
<dbReference type="PROSITE" id="PS50987">
    <property type="entry name" value="HTH_ARSR_2"/>
    <property type="match status" value="1"/>
</dbReference>
<dbReference type="SUPFAM" id="SSF46785">
    <property type="entry name" value="Winged helix' DNA-binding domain"/>
    <property type="match status" value="1"/>
</dbReference>